<dbReference type="InterPro" id="IPR029063">
    <property type="entry name" value="SAM-dependent_MTases_sf"/>
</dbReference>
<dbReference type="GO" id="GO:0008168">
    <property type="term" value="F:methyltransferase activity"/>
    <property type="evidence" value="ECO:0007669"/>
    <property type="project" value="InterPro"/>
</dbReference>
<protein>
    <submittedName>
        <fullName evidence="2">Uu.00g136410.m01.CDS01</fullName>
    </submittedName>
</protein>
<dbReference type="InterPro" id="IPR002877">
    <property type="entry name" value="RNA_MeTrfase_FtsJ_dom"/>
</dbReference>
<dbReference type="Proteomes" id="UP001295740">
    <property type="component" value="Unassembled WGS sequence"/>
</dbReference>
<evidence type="ECO:0000313" key="2">
    <source>
        <dbReference type="EMBL" id="CAJ2508615.1"/>
    </source>
</evidence>
<name>A0AAI8VPD4_9PEZI</name>
<feature type="domain" description="Ribosomal RNA methyltransferase FtsJ" evidence="1">
    <location>
        <begin position="113"/>
        <end position="297"/>
    </location>
</feature>
<evidence type="ECO:0000313" key="3">
    <source>
        <dbReference type="Proteomes" id="UP001295740"/>
    </source>
</evidence>
<evidence type="ECO:0000259" key="1">
    <source>
        <dbReference type="Pfam" id="PF01728"/>
    </source>
</evidence>
<dbReference type="Gene3D" id="3.40.50.150">
    <property type="entry name" value="Vaccinia Virus protein VP39"/>
    <property type="match status" value="1"/>
</dbReference>
<dbReference type="SUPFAM" id="SSF53335">
    <property type="entry name" value="S-adenosyl-L-methionine-dependent methyltransferases"/>
    <property type="match status" value="1"/>
</dbReference>
<dbReference type="EMBL" id="CAUWAG010000012">
    <property type="protein sequence ID" value="CAJ2508615.1"/>
    <property type="molecule type" value="Genomic_DNA"/>
</dbReference>
<accession>A0AAI8VPD4</accession>
<comment type="caution">
    <text evidence="2">The sequence shown here is derived from an EMBL/GenBank/DDBJ whole genome shotgun (WGS) entry which is preliminary data.</text>
</comment>
<dbReference type="GO" id="GO:0032259">
    <property type="term" value="P:methylation"/>
    <property type="evidence" value="ECO:0007669"/>
    <property type="project" value="InterPro"/>
</dbReference>
<dbReference type="AlphaFoldDB" id="A0AAI8VPD4"/>
<proteinExistence type="predicted"/>
<dbReference type="Pfam" id="PF01728">
    <property type="entry name" value="FtsJ"/>
    <property type="match status" value="1"/>
</dbReference>
<keyword evidence="3" id="KW-1185">Reference proteome</keyword>
<reference evidence="2" key="1">
    <citation type="submission" date="2023-10" db="EMBL/GenBank/DDBJ databases">
        <authorList>
            <person name="Hackl T."/>
        </authorList>
    </citation>
    <scope>NUCLEOTIDE SEQUENCE</scope>
</reference>
<sequence>MDLSAQFQSQDEALGNSVLTRAGLQPAGHVASCVADQEIQDNTSIIVTYLLEQVEEYRTLANLRRQGWENPAGDKFFRKQRRNADKADAHTSRHHFKLMQRIGNGVHKVTSGFAISRFAGTVLDMCAAPGGFLATALKLNPDATATGFSLPPSEGGYSILLNEDDRYCVKFLDVTMLAEDLGVTSIPSEHPDVRSFLPRQIEETRLFDLVLCDGQVLRTQNRAPYRETREPARLKNAQLALGLEHTRPGGTMIVLFHNVEAWDTVCFLHTFNKFSFIQLHKPCEGHTTRSSFYMVATKVQSQNHEAVLAIKKWKDLWKTATFGTDGEFAESLRKGEPTAKEILGEFGLELVRMGRGVWSTQADALARAPYIFSQPACTPES</sequence>
<organism evidence="2 3">
    <name type="scientific">Anthostomella pinea</name>
    <dbReference type="NCBI Taxonomy" id="933095"/>
    <lineage>
        <taxon>Eukaryota</taxon>
        <taxon>Fungi</taxon>
        <taxon>Dikarya</taxon>
        <taxon>Ascomycota</taxon>
        <taxon>Pezizomycotina</taxon>
        <taxon>Sordariomycetes</taxon>
        <taxon>Xylariomycetidae</taxon>
        <taxon>Xylariales</taxon>
        <taxon>Xylariaceae</taxon>
        <taxon>Anthostomella</taxon>
    </lineage>
</organism>
<gene>
    <name evidence="2" type="ORF">KHLLAP_LOCUS9083</name>
</gene>